<dbReference type="AlphaFoldDB" id="A0A7D5QAR7"/>
<organism evidence="1 2">
    <name type="scientific">Halorarum salinum</name>
    <dbReference type="NCBI Taxonomy" id="2743089"/>
    <lineage>
        <taxon>Archaea</taxon>
        <taxon>Methanobacteriati</taxon>
        <taxon>Methanobacteriota</taxon>
        <taxon>Stenosarchaea group</taxon>
        <taxon>Halobacteria</taxon>
        <taxon>Halobacteriales</taxon>
        <taxon>Haloferacaceae</taxon>
        <taxon>Halorarum</taxon>
    </lineage>
</organism>
<keyword evidence="2" id="KW-1185">Reference proteome</keyword>
<proteinExistence type="predicted"/>
<name>A0A7D5QAR7_9EURY</name>
<dbReference type="GeneID" id="56036102"/>
<dbReference type="KEGG" id="halu:HUG12_01545"/>
<dbReference type="RefSeq" id="WP_179267087.1">
    <property type="nucleotide sequence ID" value="NZ_CP058579.1"/>
</dbReference>
<accession>A0A7D5QAR7</accession>
<dbReference type="EMBL" id="CP058579">
    <property type="protein sequence ID" value="QLG60501.1"/>
    <property type="molecule type" value="Genomic_DNA"/>
</dbReference>
<protein>
    <submittedName>
        <fullName evidence="1">Uncharacterized protein</fullName>
    </submittedName>
</protein>
<gene>
    <name evidence="1" type="ORF">HUG12_01545</name>
</gene>
<sequence>MTQEDYHKFVSGYLWWDEETGTVRNLNGYSVENQDEAPAMWPSDAARLGKWLTEVGNREAPFYIYYRDSYKDHIVQDGDTLCSHTVNVPDPNSDSLKPFPEVTDHEWSLILSYRKGFCNHCPSIARRKEIWPEEPPHDPPSFSCPECGDPITGIHEIAGMTRAEHPDGRSHEIDRNAYQKWRRGETVNEDAV</sequence>
<evidence type="ECO:0000313" key="2">
    <source>
        <dbReference type="Proteomes" id="UP000509626"/>
    </source>
</evidence>
<evidence type="ECO:0000313" key="1">
    <source>
        <dbReference type="EMBL" id="QLG60501.1"/>
    </source>
</evidence>
<dbReference type="Proteomes" id="UP000509626">
    <property type="component" value="Chromosome"/>
</dbReference>
<reference evidence="1 2" key="1">
    <citation type="submission" date="2020-06" db="EMBL/GenBank/DDBJ databases">
        <title>NJ-3-1, isolated from saline soil.</title>
        <authorList>
            <person name="Cui H.L."/>
            <person name="Shi X."/>
        </authorList>
    </citation>
    <scope>NUCLEOTIDE SEQUENCE [LARGE SCALE GENOMIC DNA]</scope>
    <source>
        <strain evidence="1 2">NJ-3-1</strain>
    </source>
</reference>